<protein>
    <submittedName>
        <fullName evidence="12">ATP-binding cassette subfamily B protein/ATP-binding cassette subfamily C protein</fullName>
    </submittedName>
</protein>
<dbReference type="InterPro" id="IPR003439">
    <property type="entry name" value="ABC_transporter-like_ATP-bd"/>
</dbReference>
<dbReference type="PROSITE" id="PS50893">
    <property type="entry name" value="ABC_TRANSPORTER_2"/>
    <property type="match status" value="1"/>
</dbReference>
<keyword evidence="5" id="KW-0547">Nucleotide-binding</keyword>
<dbReference type="Pfam" id="PF00005">
    <property type="entry name" value="ABC_tran"/>
    <property type="match status" value="1"/>
</dbReference>
<dbReference type="Proteomes" id="UP000248806">
    <property type="component" value="Unassembled WGS sequence"/>
</dbReference>
<evidence type="ECO:0000256" key="9">
    <source>
        <dbReference type="SAM" id="Phobius"/>
    </source>
</evidence>
<feature type="transmembrane region" description="Helical" evidence="9">
    <location>
        <begin position="268"/>
        <end position="290"/>
    </location>
</feature>
<dbReference type="CDD" id="cd07346">
    <property type="entry name" value="ABC_6TM_exporters"/>
    <property type="match status" value="1"/>
</dbReference>
<evidence type="ECO:0000256" key="4">
    <source>
        <dbReference type="ARBA" id="ARBA00022692"/>
    </source>
</evidence>
<evidence type="ECO:0000256" key="3">
    <source>
        <dbReference type="ARBA" id="ARBA00022475"/>
    </source>
</evidence>
<evidence type="ECO:0000256" key="1">
    <source>
        <dbReference type="ARBA" id="ARBA00004651"/>
    </source>
</evidence>
<evidence type="ECO:0000259" key="10">
    <source>
        <dbReference type="PROSITE" id="PS50893"/>
    </source>
</evidence>
<dbReference type="InterPro" id="IPR039421">
    <property type="entry name" value="Type_1_exporter"/>
</dbReference>
<sequence length="582" mass="64861">MSKQPFTRYFALLARYLRPQLGSVILMSVLLLVSIGLQLANPKVLGIFIDTTREQGLSQSLLWLALLYLLVSFLNQGASVASAYLCEQVAWKATNDLRADLLTHVLSLDRAFHKSHTHGELIERIDGDVNDLSNFFSELIVHMLFHLVLLVGMLVVLSWIDWRLGVCMGLYCLIVVGVLTWMRRPSVERWVVAREASSSFFGFLGEYLSATEDVRANGGMGYIWRHFFQRFSRWYTTTCHAGWSGATPWIISQALFALGRVLGLVLGAYLWSIGLASAGTVYLIFVYSSLLMQPLDKIQWQLQDLNQSTSCIRRIEALLGTRSSMKDGKGTQPAAGPLAVTFEDVSFGYDDAEPVLQHISFHLPAGRLLGIVGQSGGGKTTMTRLLFRMYDPHSGVIRLNGVAHTEMKLQDLRRRIGLITQDVDLFRATVRDNLTFFDREVSDERVLQVLEEIGLLPWYQALPQGLDTMLGAGGEGLSAGEAQLLAFARVFLTNPDLVVLDEASSRLDPLTEKLLERGMERLFTGRSGIIIAHRLETLQHVDDILVLEHGTVVEAGRREDLANDPNSRFSHLLRTADGAIVA</sequence>
<dbReference type="GO" id="GO:0005886">
    <property type="term" value="C:plasma membrane"/>
    <property type="evidence" value="ECO:0007669"/>
    <property type="project" value="UniProtKB-SubCell"/>
</dbReference>
<evidence type="ECO:0000313" key="12">
    <source>
        <dbReference type="EMBL" id="PZW34294.1"/>
    </source>
</evidence>
<evidence type="ECO:0000256" key="6">
    <source>
        <dbReference type="ARBA" id="ARBA00022840"/>
    </source>
</evidence>
<keyword evidence="4 9" id="KW-0812">Transmembrane</keyword>
<feature type="domain" description="ABC transporter" evidence="10">
    <location>
        <begin position="340"/>
        <end position="574"/>
    </location>
</feature>
<comment type="caution">
    <text evidence="12">The sequence shown here is derived from an EMBL/GenBank/DDBJ whole genome shotgun (WGS) entry which is preliminary data.</text>
</comment>
<dbReference type="EMBL" id="QKUF01000002">
    <property type="protein sequence ID" value="PZW34294.1"/>
    <property type="molecule type" value="Genomic_DNA"/>
</dbReference>
<dbReference type="RefSeq" id="WP_170142387.1">
    <property type="nucleotide sequence ID" value="NZ_BIFX01000001.1"/>
</dbReference>
<dbReference type="GO" id="GO:0016887">
    <property type="term" value="F:ATP hydrolysis activity"/>
    <property type="evidence" value="ECO:0007669"/>
    <property type="project" value="InterPro"/>
</dbReference>
<evidence type="ECO:0000313" key="13">
    <source>
        <dbReference type="Proteomes" id="UP000248806"/>
    </source>
</evidence>
<dbReference type="PANTHER" id="PTHR43394">
    <property type="entry name" value="ATP-DEPENDENT PERMEASE MDL1, MITOCHONDRIAL"/>
    <property type="match status" value="1"/>
</dbReference>
<name>A0A326UET1_THEHA</name>
<dbReference type="InterPro" id="IPR011527">
    <property type="entry name" value="ABC1_TM_dom"/>
</dbReference>
<dbReference type="AlphaFoldDB" id="A0A326UET1"/>
<keyword evidence="13" id="KW-1185">Reference proteome</keyword>
<dbReference type="GO" id="GO:0005524">
    <property type="term" value="F:ATP binding"/>
    <property type="evidence" value="ECO:0007669"/>
    <property type="project" value="UniProtKB-KW"/>
</dbReference>
<feature type="transmembrane region" description="Helical" evidence="9">
    <location>
        <begin position="61"/>
        <end position="85"/>
    </location>
</feature>
<feature type="domain" description="ABC transmembrane type-1" evidence="11">
    <location>
        <begin position="25"/>
        <end position="307"/>
    </location>
</feature>
<evidence type="ECO:0000259" key="11">
    <source>
        <dbReference type="PROSITE" id="PS50929"/>
    </source>
</evidence>
<dbReference type="Pfam" id="PF00664">
    <property type="entry name" value="ABC_membrane"/>
    <property type="match status" value="1"/>
</dbReference>
<dbReference type="InterPro" id="IPR003593">
    <property type="entry name" value="AAA+_ATPase"/>
</dbReference>
<feature type="transmembrane region" description="Helical" evidence="9">
    <location>
        <begin position="20"/>
        <end position="40"/>
    </location>
</feature>
<proteinExistence type="predicted"/>
<dbReference type="InterPro" id="IPR017871">
    <property type="entry name" value="ABC_transporter-like_CS"/>
</dbReference>
<dbReference type="PROSITE" id="PS00211">
    <property type="entry name" value="ABC_TRANSPORTER_1"/>
    <property type="match status" value="1"/>
</dbReference>
<dbReference type="FunFam" id="3.40.50.300:FF:000299">
    <property type="entry name" value="ABC transporter ATP-binding protein/permease"/>
    <property type="match status" value="1"/>
</dbReference>
<evidence type="ECO:0000256" key="2">
    <source>
        <dbReference type="ARBA" id="ARBA00022448"/>
    </source>
</evidence>
<dbReference type="SUPFAM" id="SSF90123">
    <property type="entry name" value="ABC transporter transmembrane region"/>
    <property type="match status" value="1"/>
</dbReference>
<feature type="transmembrane region" description="Helical" evidence="9">
    <location>
        <begin position="164"/>
        <end position="182"/>
    </location>
</feature>
<keyword evidence="8 9" id="KW-0472">Membrane</keyword>
<keyword evidence="7 9" id="KW-1133">Transmembrane helix</keyword>
<keyword evidence="6 12" id="KW-0067">ATP-binding</keyword>
<evidence type="ECO:0000256" key="5">
    <source>
        <dbReference type="ARBA" id="ARBA00022741"/>
    </source>
</evidence>
<keyword evidence="2" id="KW-0813">Transport</keyword>
<gene>
    <name evidence="12" type="ORF">EI42_01131</name>
</gene>
<dbReference type="Gene3D" id="3.40.50.300">
    <property type="entry name" value="P-loop containing nucleotide triphosphate hydrolases"/>
    <property type="match status" value="1"/>
</dbReference>
<dbReference type="PANTHER" id="PTHR43394:SF1">
    <property type="entry name" value="ATP-BINDING CASSETTE SUB-FAMILY B MEMBER 10, MITOCHONDRIAL"/>
    <property type="match status" value="1"/>
</dbReference>
<dbReference type="PROSITE" id="PS50929">
    <property type="entry name" value="ABC_TM1F"/>
    <property type="match status" value="1"/>
</dbReference>
<reference evidence="12 13" key="1">
    <citation type="submission" date="2018-06" db="EMBL/GenBank/DDBJ databases">
        <title>Genomic Encyclopedia of Archaeal and Bacterial Type Strains, Phase II (KMG-II): from individual species to whole genera.</title>
        <authorList>
            <person name="Goeker M."/>
        </authorList>
    </citation>
    <scope>NUCLEOTIDE SEQUENCE [LARGE SCALE GENOMIC DNA]</scope>
    <source>
        <strain evidence="12 13">ATCC BAA-1881</strain>
    </source>
</reference>
<accession>A0A326UET1</accession>
<dbReference type="Gene3D" id="1.20.1560.10">
    <property type="entry name" value="ABC transporter type 1, transmembrane domain"/>
    <property type="match status" value="1"/>
</dbReference>
<dbReference type="InterPro" id="IPR036640">
    <property type="entry name" value="ABC1_TM_sf"/>
</dbReference>
<dbReference type="SMART" id="SM00382">
    <property type="entry name" value="AAA"/>
    <property type="match status" value="1"/>
</dbReference>
<organism evidence="12 13">
    <name type="scientific">Thermosporothrix hazakensis</name>
    <dbReference type="NCBI Taxonomy" id="644383"/>
    <lineage>
        <taxon>Bacteria</taxon>
        <taxon>Bacillati</taxon>
        <taxon>Chloroflexota</taxon>
        <taxon>Ktedonobacteria</taxon>
        <taxon>Ktedonobacterales</taxon>
        <taxon>Thermosporotrichaceae</taxon>
        <taxon>Thermosporothrix</taxon>
    </lineage>
</organism>
<dbReference type="GO" id="GO:0015421">
    <property type="term" value="F:ABC-type oligopeptide transporter activity"/>
    <property type="evidence" value="ECO:0007669"/>
    <property type="project" value="TreeGrafter"/>
</dbReference>
<evidence type="ECO:0000256" key="8">
    <source>
        <dbReference type="ARBA" id="ARBA00023136"/>
    </source>
</evidence>
<feature type="transmembrane region" description="Helical" evidence="9">
    <location>
        <begin position="139"/>
        <end position="157"/>
    </location>
</feature>
<comment type="subcellular location">
    <subcellularLocation>
        <location evidence="1">Cell membrane</location>
        <topology evidence="1">Multi-pass membrane protein</topology>
    </subcellularLocation>
</comment>
<dbReference type="SUPFAM" id="SSF52540">
    <property type="entry name" value="P-loop containing nucleoside triphosphate hydrolases"/>
    <property type="match status" value="1"/>
</dbReference>
<keyword evidence="3" id="KW-1003">Cell membrane</keyword>
<dbReference type="InterPro" id="IPR027417">
    <property type="entry name" value="P-loop_NTPase"/>
</dbReference>
<evidence type="ECO:0000256" key="7">
    <source>
        <dbReference type="ARBA" id="ARBA00022989"/>
    </source>
</evidence>